<dbReference type="AlphaFoldDB" id="Q5BT15"/>
<proteinExistence type="evidence at transcript level"/>
<dbReference type="EMBL" id="AY915099">
    <property type="protein sequence ID" value="AAX30320.1"/>
    <property type="molecule type" value="mRNA"/>
</dbReference>
<protein>
    <submittedName>
        <fullName evidence="1">SJCHGC02990 protein</fullName>
    </submittedName>
</protein>
<organism evidence="1">
    <name type="scientific">Schistosoma japonicum</name>
    <name type="common">Blood fluke</name>
    <dbReference type="NCBI Taxonomy" id="6182"/>
    <lineage>
        <taxon>Eukaryota</taxon>
        <taxon>Metazoa</taxon>
        <taxon>Spiralia</taxon>
        <taxon>Lophotrochozoa</taxon>
        <taxon>Platyhelminthes</taxon>
        <taxon>Trematoda</taxon>
        <taxon>Digenea</taxon>
        <taxon>Strigeidida</taxon>
        <taxon>Schistosomatoidea</taxon>
        <taxon>Schistosomatidae</taxon>
        <taxon>Schistosoma</taxon>
    </lineage>
</organism>
<sequence length="59" mass="6841">MWETETSIKVAGEMKRYNLEILGISEINWLQAGQQRLASGEVPLYTGHEDENVSHKEWH</sequence>
<accession>Q5BT15</accession>
<evidence type="ECO:0000313" key="1">
    <source>
        <dbReference type="EMBL" id="AAX30320.1"/>
    </source>
</evidence>
<reference evidence="1" key="1">
    <citation type="submission" date="2005-01" db="EMBL/GenBank/DDBJ databases">
        <authorList>
            <person name="Han Z."/>
        </authorList>
    </citation>
    <scope>NUCLEOTIDE SEQUENCE</scope>
</reference>
<reference evidence="1" key="2">
    <citation type="journal article" date="2006" name="PLoS Pathog.">
        <title>New perspectives on host-parasite interplay by comparative transcriptomic and proteomic analyses of Schistosoma japonicum.</title>
        <authorList>
            <person name="Liu F."/>
            <person name="Lu J."/>
            <person name="Hu W."/>
            <person name="Wang S.Y."/>
            <person name="Cui S.J."/>
            <person name="Chi M."/>
            <person name="Yan Q."/>
            <person name="Wang X.R."/>
            <person name="Song H.D."/>
            <person name="Xu X.N."/>
            <person name="Wang J.J."/>
            <person name="Zhang X.L."/>
            <person name="Zhang X."/>
            <person name="Wang Z.Q."/>
            <person name="Xue C.L."/>
            <person name="Brindley P.J."/>
            <person name="McManus D.P."/>
            <person name="Yang P.Y."/>
            <person name="Feng Z."/>
            <person name="Chen Z."/>
            <person name="Han Z.G."/>
        </authorList>
    </citation>
    <scope>NUCLEOTIDE SEQUENCE</scope>
</reference>
<name>Q5BT15_SCHJA</name>